<name>A0A8T1Q610_CARIL</name>
<gene>
    <name evidence="1" type="ORF">CIPAW_06G017400</name>
</gene>
<protein>
    <recommendedName>
        <fullName evidence="3">Retrotransposon Copia-like N-terminal domain-containing protein</fullName>
    </recommendedName>
</protein>
<sequence>MADSTETILDNLTLKMTEVLRRAQSSSSPITDSPMVPISIRLDGSNNGLWSQVVEMYISRKDKLGYINEDYHPSPETDPSFCKWHTENAMVKIWLINSMDYSLVVNFIHYPTAKQVWDLLPQHTLMELTHRRMFSARRLLGMVLRGEDCITWMTSAQAEQITCTIKQVAKNDRFGYGIGAWAPIIWLSPTSTPSLIFTFAECRL</sequence>
<dbReference type="AlphaFoldDB" id="A0A8T1Q610"/>
<dbReference type="PANTHER" id="PTHR37610">
    <property type="entry name" value="CCHC-TYPE DOMAIN-CONTAINING PROTEIN"/>
    <property type="match status" value="1"/>
</dbReference>
<dbReference type="Proteomes" id="UP000811609">
    <property type="component" value="Chromosome 6"/>
</dbReference>
<evidence type="ECO:0000313" key="1">
    <source>
        <dbReference type="EMBL" id="KAG6650061.1"/>
    </source>
</evidence>
<dbReference type="EMBL" id="CM031814">
    <property type="protein sequence ID" value="KAG6650061.1"/>
    <property type="molecule type" value="Genomic_DNA"/>
</dbReference>
<evidence type="ECO:0000313" key="2">
    <source>
        <dbReference type="Proteomes" id="UP000811609"/>
    </source>
</evidence>
<dbReference type="PANTHER" id="PTHR37610:SF38">
    <property type="entry name" value="RETROTRANSPOSON COPIA-LIKE N-TERMINAL DOMAIN-CONTAINING PROTEIN"/>
    <property type="match status" value="1"/>
</dbReference>
<proteinExistence type="predicted"/>
<evidence type="ECO:0008006" key="3">
    <source>
        <dbReference type="Google" id="ProtNLM"/>
    </source>
</evidence>
<keyword evidence="2" id="KW-1185">Reference proteome</keyword>
<accession>A0A8T1Q610</accession>
<reference evidence="1" key="1">
    <citation type="submission" date="2020-12" db="EMBL/GenBank/DDBJ databases">
        <title>WGS assembly of Carya illinoinensis cv. Pawnee.</title>
        <authorList>
            <person name="Platts A."/>
            <person name="Shu S."/>
            <person name="Wright S."/>
            <person name="Barry K."/>
            <person name="Edger P."/>
            <person name="Pires J.C."/>
            <person name="Schmutz J."/>
        </authorList>
    </citation>
    <scope>NUCLEOTIDE SEQUENCE</scope>
    <source>
        <tissue evidence="1">Leaf</tissue>
    </source>
</reference>
<organism evidence="1 2">
    <name type="scientific">Carya illinoinensis</name>
    <name type="common">Pecan</name>
    <dbReference type="NCBI Taxonomy" id="32201"/>
    <lineage>
        <taxon>Eukaryota</taxon>
        <taxon>Viridiplantae</taxon>
        <taxon>Streptophyta</taxon>
        <taxon>Embryophyta</taxon>
        <taxon>Tracheophyta</taxon>
        <taxon>Spermatophyta</taxon>
        <taxon>Magnoliopsida</taxon>
        <taxon>eudicotyledons</taxon>
        <taxon>Gunneridae</taxon>
        <taxon>Pentapetalae</taxon>
        <taxon>rosids</taxon>
        <taxon>fabids</taxon>
        <taxon>Fagales</taxon>
        <taxon>Juglandaceae</taxon>
        <taxon>Carya</taxon>
    </lineage>
</organism>
<comment type="caution">
    <text evidence="1">The sequence shown here is derived from an EMBL/GenBank/DDBJ whole genome shotgun (WGS) entry which is preliminary data.</text>
</comment>